<reference evidence="2 3" key="1">
    <citation type="submission" date="2023-01" db="EMBL/GenBank/DDBJ databases">
        <title>Analysis of 21 Apiospora genomes using comparative genomics revels a genus with tremendous synthesis potential of carbohydrate active enzymes and secondary metabolites.</title>
        <authorList>
            <person name="Sorensen T."/>
        </authorList>
    </citation>
    <scope>NUCLEOTIDE SEQUENCE [LARGE SCALE GENOMIC DNA]</scope>
    <source>
        <strain evidence="2 3">CBS 135458</strain>
    </source>
</reference>
<organism evidence="2 3">
    <name type="scientific">Apiospora phragmitis</name>
    <dbReference type="NCBI Taxonomy" id="2905665"/>
    <lineage>
        <taxon>Eukaryota</taxon>
        <taxon>Fungi</taxon>
        <taxon>Dikarya</taxon>
        <taxon>Ascomycota</taxon>
        <taxon>Pezizomycotina</taxon>
        <taxon>Sordariomycetes</taxon>
        <taxon>Xylariomycetidae</taxon>
        <taxon>Amphisphaeriales</taxon>
        <taxon>Apiosporaceae</taxon>
        <taxon>Apiospora</taxon>
    </lineage>
</organism>
<dbReference type="InterPro" id="IPR039367">
    <property type="entry name" value="Och1-like"/>
</dbReference>
<dbReference type="SUPFAM" id="SSF53448">
    <property type="entry name" value="Nucleotide-diphospho-sugar transferases"/>
    <property type="match status" value="1"/>
</dbReference>
<sequence length="286" mass="32877">MVQPARLHWMSPSAATEPSLIPRQIWQVLLPMPDSVHATGIWEAHDHSWLHMNPDYTYTRIGTEGALAFIDEHFPGRSDILETFRDMQNPGMKSDFLRYLVLLADGGIYTDTDTTAVKPINKWVPQQYRDRAKILIGMEWDIRDEEDQKWFVYPIQFAQWTIAATPRHPIMEDLVNSVLRSIQLLTAKYNTTIDKLDLSNQELVDTTGPTAWTSAVWRHMQVQEPGLTDMRNLSFLQVPKLYGDVLLFPINSFGSGQAHSGSSTSWWLPKGALVKHHWQGSWRTHE</sequence>
<dbReference type="InterPro" id="IPR029044">
    <property type="entry name" value="Nucleotide-diphossugar_trans"/>
</dbReference>
<evidence type="ECO:0008006" key="4">
    <source>
        <dbReference type="Google" id="ProtNLM"/>
    </source>
</evidence>
<keyword evidence="3" id="KW-1185">Reference proteome</keyword>
<dbReference type="EMBL" id="JAQQWL010000002">
    <property type="protein sequence ID" value="KAK8086707.1"/>
    <property type="molecule type" value="Genomic_DNA"/>
</dbReference>
<accession>A0ABR1WU74</accession>
<dbReference type="InterPro" id="IPR007577">
    <property type="entry name" value="GlycoTrfase_DXD_sugar-bd_CS"/>
</dbReference>
<dbReference type="RefSeq" id="XP_066721231.1">
    <property type="nucleotide sequence ID" value="XM_066853090.1"/>
</dbReference>
<dbReference type="PANTHER" id="PTHR31834">
    <property type="entry name" value="INITIATION-SPECIFIC ALPHA-1,6-MANNOSYLTRANSFERASE"/>
    <property type="match status" value="1"/>
</dbReference>
<gene>
    <name evidence="2" type="ORF">PG994_001681</name>
</gene>
<dbReference type="Pfam" id="PF04488">
    <property type="entry name" value="Gly_transf_sug"/>
    <property type="match status" value="1"/>
</dbReference>
<comment type="caution">
    <text evidence="2">The sequence shown here is derived from an EMBL/GenBank/DDBJ whole genome shotgun (WGS) entry which is preliminary data.</text>
</comment>
<evidence type="ECO:0000313" key="2">
    <source>
        <dbReference type="EMBL" id="KAK8086707.1"/>
    </source>
</evidence>
<protein>
    <recommendedName>
        <fullName evidence="4">Initiation-specific alpha-1,6-mannosyltransferase</fullName>
    </recommendedName>
</protein>
<name>A0ABR1WU74_9PEZI</name>
<dbReference type="PANTHER" id="PTHR31834:SF1">
    <property type="entry name" value="INITIATION-SPECIFIC ALPHA-1,6-MANNOSYLTRANSFERASE"/>
    <property type="match status" value="1"/>
</dbReference>
<dbReference type="Proteomes" id="UP001480595">
    <property type="component" value="Unassembled WGS sequence"/>
</dbReference>
<dbReference type="GeneID" id="92086153"/>
<comment type="similarity">
    <text evidence="1">Belongs to the glycosyltransferase 32 family.</text>
</comment>
<proteinExistence type="inferred from homology"/>
<dbReference type="Gene3D" id="3.90.550.20">
    <property type="match status" value="1"/>
</dbReference>
<evidence type="ECO:0000256" key="1">
    <source>
        <dbReference type="ARBA" id="ARBA00009003"/>
    </source>
</evidence>
<evidence type="ECO:0000313" key="3">
    <source>
        <dbReference type="Proteomes" id="UP001480595"/>
    </source>
</evidence>